<proteinExistence type="predicted"/>
<keyword evidence="2" id="KW-1185">Reference proteome</keyword>
<sequence>MDKKPQLLYEDIHGLFEFRGIKQGKIAEVMKMSYNNWYKTKLNNLRNISINEVDELAMFLELPPEQVFSLCYAVYKRAWLEKQQAANAELDEEAKVDQVTK</sequence>
<dbReference type="EMBL" id="JAFMYU010000009">
    <property type="protein sequence ID" value="MBO0931886.1"/>
    <property type="molecule type" value="Genomic_DNA"/>
</dbReference>
<comment type="caution">
    <text evidence="1">The sequence shown here is derived from an EMBL/GenBank/DDBJ whole genome shotgun (WGS) entry which is preliminary data.</text>
</comment>
<dbReference type="AlphaFoldDB" id="A0A939K0D7"/>
<dbReference type="RefSeq" id="WP_207335857.1">
    <property type="nucleotide sequence ID" value="NZ_JAFMYU010000009.1"/>
</dbReference>
<dbReference type="GO" id="GO:0003677">
    <property type="term" value="F:DNA binding"/>
    <property type="evidence" value="ECO:0007669"/>
    <property type="project" value="InterPro"/>
</dbReference>
<accession>A0A939K0D7</accession>
<dbReference type="Proteomes" id="UP000664795">
    <property type="component" value="Unassembled WGS sequence"/>
</dbReference>
<evidence type="ECO:0000313" key="1">
    <source>
        <dbReference type="EMBL" id="MBO0931886.1"/>
    </source>
</evidence>
<protein>
    <submittedName>
        <fullName evidence="1">Uncharacterized protein</fullName>
    </submittedName>
</protein>
<dbReference type="InterPro" id="IPR010982">
    <property type="entry name" value="Lambda_DNA-bd_dom_sf"/>
</dbReference>
<gene>
    <name evidence="1" type="ORF">J2I48_12830</name>
</gene>
<name>A0A939K0D7_9BACT</name>
<reference evidence="1 2" key="1">
    <citation type="submission" date="2021-03" db="EMBL/GenBank/DDBJ databases">
        <title>Fibrella sp. HMF5036 genome sequencing and assembly.</title>
        <authorList>
            <person name="Kang H."/>
            <person name="Kim H."/>
            <person name="Bae S."/>
            <person name="Joh K."/>
        </authorList>
    </citation>
    <scope>NUCLEOTIDE SEQUENCE [LARGE SCALE GENOMIC DNA]</scope>
    <source>
        <strain evidence="1 2">HMF5036</strain>
    </source>
</reference>
<evidence type="ECO:0000313" key="2">
    <source>
        <dbReference type="Proteomes" id="UP000664795"/>
    </source>
</evidence>
<dbReference type="SUPFAM" id="SSF47413">
    <property type="entry name" value="lambda repressor-like DNA-binding domains"/>
    <property type="match status" value="1"/>
</dbReference>
<organism evidence="1 2">
    <name type="scientific">Fibrella aquatilis</name>
    <dbReference type="NCBI Taxonomy" id="2817059"/>
    <lineage>
        <taxon>Bacteria</taxon>
        <taxon>Pseudomonadati</taxon>
        <taxon>Bacteroidota</taxon>
        <taxon>Cytophagia</taxon>
        <taxon>Cytophagales</taxon>
        <taxon>Spirosomataceae</taxon>
        <taxon>Fibrella</taxon>
    </lineage>
</organism>